<keyword evidence="7" id="KW-0067">ATP-binding</keyword>
<keyword evidence="4" id="KW-0808">Transferase</keyword>
<dbReference type="InterPro" id="IPR036890">
    <property type="entry name" value="HATPase_C_sf"/>
</dbReference>
<keyword evidence="6" id="KW-0418">Kinase</keyword>
<evidence type="ECO:0000259" key="8">
    <source>
        <dbReference type="Pfam" id="PF07730"/>
    </source>
</evidence>
<evidence type="ECO:0000313" key="9">
    <source>
        <dbReference type="EMBL" id="CAB4637483.1"/>
    </source>
</evidence>
<dbReference type="GO" id="GO:0000155">
    <property type="term" value="F:phosphorelay sensor kinase activity"/>
    <property type="evidence" value="ECO:0007669"/>
    <property type="project" value="InterPro"/>
</dbReference>
<dbReference type="InterPro" id="IPR011712">
    <property type="entry name" value="Sig_transdc_His_kin_sub3_dim/P"/>
</dbReference>
<dbReference type="GO" id="GO:0046983">
    <property type="term" value="F:protein dimerization activity"/>
    <property type="evidence" value="ECO:0007669"/>
    <property type="project" value="InterPro"/>
</dbReference>
<evidence type="ECO:0000256" key="5">
    <source>
        <dbReference type="ARBA" id="ARBA00022741"/>
    </source>
</evidence>
<dbReference type="AlphaFoldDB" id="A0A6J6KPG2"/>
<dbReference type="InterPro" id="IPR050482">
    <property type="entry name" value="Sensor_HK_TwoCompSys"/>
</dbReference>
<reference evidence="11" key="1">
    <citation type="submission" date="2020-05" db="EMBL/GenBank/DDBJ databases">
        <authorList>
            <person name="Chiriac C."/>
            <person name="Salcher M."/>
            <person name="Ghai R."/>
            <person name="Kavagutti S V."/>
        </authorList>
    </citation>
    <scope>NUCLEOTIDE SEQUENCE</scope>
</reference>
<keyword evidence="5" id="KW-0547">Nucleotide-binding</keyword>
<dbReference type="GO" id="GO:0005524">
    <property type="term" value="F:ATP binding"/>
    <property type="evidence" value="ECO:0007669"/>
    <property type="project" value="UniProtKB-KW"/>
</dbReference>
<dbReference type="EMBL" id="CAEZWK010000007">
    <property type="protein sequence ID" value="CAB4650100.1"/>
    <property type="molecule type" value="Genomic_DNA"/>
</dbReference>
<evidence type="ECO:0000256" key="4">
    <source>
        <dbReference type="ARBA" id="ARBA00022679"/>
    </source>
</evidence>
<protein>
    <recommendedName>
        <fullName evidence="2">histidine kinase</fullName>
        <ecNumber evidence="2">2.7.13.3</ecNumber>
    </recommendedName>
</protein>
<proteinExistence type="predicted"/>
<organism evidence="11">
    <name type="scientific">freshwater metagenome</name>
    <dbReference type="NCBI Taxonomy" id="449393"/>
    <lineage>
        <taxon>unclassified sequences</taxon>
        <taxon>metagenomes</taxon>
        <taxon>ecological metagenomes</taxon>
    </lineage>
</organism>
<feature type="domain" description="Signal transduction histidine kinase subgroup 3 dimerisation and phosphoacceptor" evidence="8">
    <location>
        <begin position="8"/>
        <end position="66"/>
    </location>
</feature>
<dbReference type="EMBL" id="CAEZWF010000011">
    <property type="protein sequence ID" value="CAB4651422.1"/>
    <property type="molecule type" value="Genomic_DNA"/>
</dbReference>
<dbReference type="GO" id="GO:0016020">
    <property type="term" value="C:membrane"/>
    <property type="evidence" value="ECO:0007669"/>
    <property type="project" value="InterPro"/>
</dbReference>
<dbReference type="Gene3D" id="3.30.565.10">
    <property type="entry name" value="Histidine kinase-like ATPase, C-terminal domain"/>
    <property type="match status" value="1"/>
</dbReference>
<gene>
    <name evidence="9" type="ORF">UFOPK2157_00318</name>
    <name evidence="11" type="ORF">UFOPK2228_00596</name>
    <name evidence="10" type="ORF">UFOPK2245_00494</name>
</gene>
<evidence type="ECO:0000256" key="1">
    <source>
        <dbReference type="ARBA" id="ARBA00000085"/>
    </source>
</evidence>
<evidence type="ECO:0000256" key="2">
    <source>
        <dbReference type="ARBA" id="ARBA00012438"/>
    </source>
</evidence>
<dbReference type="EMBL" id="CAEZVW010000006">
    <property type="protein sequence ID" value="CAB4637483.1"/>
    <property type="molecule type" value="Genomic_DNA"/>
</dbReference>
<sequence>MKNELVILAQELHDGIAQDLVGLGFSIDNAISHSKDSETRKELRAIRFSISEQIEKVRFEIHRLRSLSPNQAHSTPDFSYQLNQVFNEILRNVLQHSKATSLSISFSDNGIGGATEKVDSFGLLGIKERVHFLRGETLIESDQNGTKIAIHIPLDKNDTSINSR</sequence>
<name>A0A6J6KPG2_9ZZZZ</name>
<dbReference type="PANTHER" id="PTHR24421">
    <property type="entry name" value="NITRATE/NITRITE SENSOR PROTEIN NARX-RELATED"/>
    <property type="match status" value="1"/>
</dbReference>
<evidence type="ECO:0000313" key="11">
    <source>
        <dbReference type="EMBL" id="CAB4651422.1"/>
    </source>
</evidence>
<dbReference type="PANTHER" id="PTHR24421:SF10">
    <property type="entry name" value="NITRATE_NITRITE SENSOR PROTEIN NARQ"/>
    <property type="match status" value="1"/>
</dbReference>
<evidence type="ECO:0000313" key="10">
    <source>
        <dbReference type="EMBL" id="CAB4650100.1"/>
    </source>
</evidence>
<evidence type="ECO:0000256" key="7">
    <source>
        <dbReference type="ARBA" id="ARBA00022840"/>
    </source>
</evidence>
<accession>A0A6J6KPG2</accession>
<dbReference type="SUPFAM" id="SSF55874">
    <property type="entry name" value="ATPase domain of HSP90 chaperone/DNA topoisomerase II/histidine kinase"/>
    <property type="match status" value="1"/>
</dbReference>
<dbReference type="Pfam" id="PF07730">
    <property type="entry name" value="HisKA_3"/>
    <property type="match status" value="1"/>
</dbReference>
<dbReference type="EC" id="2.7.13.3" evidence="2"/>
<evidence type="ECO:0000256" key="6">
    <source>
        <dbReference type="ARBA" id="ARBA00022777"/>
    </source>
</evidence>
<evidence type="ECO:0000256" key="3">
    <source>
        <dbReference type="ARBA" id="ARBA00022553"/>
    </source>
</evidence>
<keyword evidence="3" id="KW-0597">Phosphoprotein</keyword>
<comment type="catalytic activity">
    <reaction evidence="1">
        <text>ATP + protein L-histidine = ADP + protein N-phospho-L-histidine.</text>
        <dbReference type="EC" id="2.7.13.3"/>
    </reaction>
</comment>